<evidence type="ECO:0000256" key="2">
    <source>
        <dbReference type="SAM" id="SignalP"/>
    </source>
</evidence>
<evidence type="ECO:0000313" key="3">
    <source>
        <dbReference type="EMBL" id="NVO83837.1"/>
    </source>
</evidence>
<evidence type="ECO:0000256" key="1">
    <source>
        <dbReference type="SAM" id="MobiDB-lite"/>
    </source>
</evidence>
<feature type="region of interest" description="Disordered" evidence="1">
    <location>
        <begin position="16"/>
        <end position="151"/>
    </location>
</feature>
<proteinExistence type="predicted"/>
<evidence type="ECO:0008006" key="5">
    <source>
        <dbReference type="Google" id="ProtNLM"/>
    </source>
</evidence>
<dbReference type="Proteomes" id="UP000626554">
    <property type="component" value="Unassembled WGS sequence"/>
</dbReference>
<feature type="signal peptide" evidence="2">
    <location>
        <begin position="1"/>
        <end position="20"/>
    </location>
</feature>
<accession>A0ABX2Q0N2</accession>
<protein>
    <recommendedName>
        <fullName evidence="5">DUF4890 domain-containing protein</fullName>
    </recommendedName>
</protein>
<name>A0ABX2Q0N2_9BACT</name>
<feature type="compositionally biased region" description="Polar residues" evidence="1">
    <location>
        <begin position="37"/>
        <end position="50"/>
    </location>
</feature>
<keyword evidence="4" id="KW-1185">Reference proteome</keyword>
<gene>
    <name evidence="3" type="ORF">HW556_02995</name>
</gene>
<dbReference type="EMBL" id="JABKAV010000005">
    <property type="protein sequence ID" value="NVO83837.1"/>
    <property type="molecule type" value="Genomic_DNA"/>
</dbReference>
<reference evidence="3 4" key="1">
    <citation type="submission" date="2020-05" db="EMBL/GenBank/DDBJ databases">
        <title>Hymenobacter terrestris sp. nov. and Hymenobacter lapidiphilus sp. nov., isolated from regoliths in Antarctica.</title>
        <authorList>
            <person name="Sedlacek I."/>
            <person name="Pantucek R."/>
            <person name="Zeman M."/>
            <person name="Holochova P."/>
            <person name="Kralova S."/>
            <person name="Stankova E."/>
            <person name="Sedo O."/>
            <person name="Micenkova L."/>
            <person name="Svec P."/>
            <person name="Gupta V."/>
            <person name="Sood U."/>
            <person name="Korpole U.S."/>
            <person name="Lal R."/>
        </authorList>
    </citation>
    <scope>NUCLEOTIDE SEQUENCE [LARGE SCALE GENOMIC DNA]</scope>
    <source>
        <strain evidence="3 4">P5252</strain>
    </source>
</reference>
<sequence>MKKLLTLLALAALSASAATAQVSPGRKKATAAAMQDGSPTNAPENAQRQAPMSAEQIADRFTQQLGLSAGQREQLIQLEQSRRTDAQARRAGSPPPADTSPAERRQTVQTRQQQYEAQLQGIFTPDQYARYAQLRQERQQQRGNRRMQTRH</sequence>
<feature type="chain" id="PRO_5046718525" description="DUF4890 domain-containing protein" evidence="2">
    <location>
        <begin position="21"/>
        <end position="151"/>
    </location>
</feature>
<organism evidence="3 4">
    <name type="scientific">Hymenobacter terrestris</name>
    <dbReference type="NCBI Taxonomy" id="2748310"/>
    <lineage>
        <taxon>Bacteria</taxon>
        <taxon>Pseudomonadati</taxon>
        <taxon>Bacteroidota</taxon>
        <taxon>Cytophagia</taxon>
        <taxon>Cytophagales</taxon>
        <taxon>Hymenobacteraceae</taxon>
        <taxon>Hymenobacter</taxon>
    </lineage>
</organism>
<evidence type="ECO:0000313" key="4">
    <source>
        <dbReference type="Proteomes" id="UP000626554"/>
    </source>
</evidence>
<comment type="caution">
    <text evidence="3">The sequence shown here is derived from an EMBL/GenBank/DDBJ whole genome shotgun (WGS) entry which is preliminary data.</text>
</comment>
<keyword evidence="2" id="KW-0732">Signal</keyword>
<dbReference type="RefSeq" id="WP_176897824.1">
    <property type="nucleotide sequence ID" value="NZ_JABKAV010000005.1"/>
</dbReference>